<dbReference type="RefSeq" id="XP_033387020.1">
    <property type="nucleotide sequence ID" value="XM_033529834.1"/>
</dbReference>
<evidence type="ECO:0000256" key="1">
    <source>
        <dbReference type="SAM" id="Phobius"/>
    </source>
</evidence>
<gene>
    <name evidence="3" type="ORF">BU24DRAFT_430834</name>
</gene>
<keyword evidence="1" id="KW-0812">Transmembrane</keyword>
<name>A0A6A5Y185_9PLEO</name>
<reference evidence="3" key="1">
    <citation type="journal article" date="2020" name="Stud. Mycol.">
        <title>101 Dothideomycetes genomes: a test case for predicting lifestyles and emergence of pathogens.</title>
        <authorList>
            <person name="Haridas S."/>
            <person name="Albert R."/>
            <person name="Binder M."/>
            <person name="Bloem J."/>
            <person name="Labutti K."/>
            <person name="Salamov A."/>
            <person name="Andreopoulos B."/>
            <person name="Baker S."/>
            <person name="Barry K."/>
            <person name="Bills G."/>
            <person name="Bluhm B."/>
            <person name="Cannon C."/>
            <person name="Castanera R."/>
            <person name="Culley D."/>
            <person name="Daum C."/>
            <person name="Ezra D."/>
            <person name="Gonzalez J."/>
            <person name="Henrissat B."/>
            <person name="Kuo A."/>
            <person name="Liang C."/>
            <person name="Lipzen A."/>
            <person name="Lutzoni F."/>
            <person name="Magnuson J."/>
            <person name="Mondo S."/>
            <person name="Nolan M."/>
            <person name="Ohm R."/>
            <person name="Pangilinan J."/>
            <person name="Park H.-J."/>
            <person name="Ramirez L."/>
            <person name="Alfaro M."/>
            <person name="Sun H."/>
            <person name="Tritt A."/>
            <person name="Yoshinaga Y."/>
            <person name="Zwiers L.-H."/>
            <person name="Turgeon B."/>
            <person name="Goodwin S."/>
            <person name="Spatafora J."/>
            <person name="Crous P."/>
            <person name="Grigoriev I."/>
        </authorList>
    </citation>
    <scope>NUCLEOTIDE SEQUENCE</scope>
    <source>
        <strain evidence="3">CBS 175.79</strain>
    </source>
</reference>
<evidence type="ECO:0000313" key="4">
    <source>
        <dbReference type="Proteomes" id="UP000799778"/>
    </source>
</evidence>
<feature type="chain" id="PRO_5025682649" evidence="2">
    <location>
        <begin position="16"/>
        <end position="525"/>
    </location>
</feature>
<feature type="transmembrane region" description="Helical" evidence="1">
    <location>
        <begin position="416"/>
        <end position="441"/>
    </location>
</feature>
<dbReference type="Proteomes" id="UP000799778">
    <property type="component" value="Unassembled WGS sequence"/>
</dbReference>
<keyword evidence="4" id="KW-1185">Reference proteome</keyword>
<proteinExistence type="predicted"/>
<evidence type="ECO:0000313" key="3">
    <source>
        <dbReference type="EMBL" id="KAF2018681.1"/>
    </source>
</evidence>
<sequence>MIGLSLALGLNLASSLKSYAVTLRWSLLTRRYVSLEVFDLILSLETLTKVGKLMIISFPGVRKFKFLKKLPWFREARDDGTRLTWLVCLLWLMVNVGAQVLVACLSLFWPVDPADATPLMKFGDVVVSDLNQWALDPIVDNLNASHLEKAWFAGNEAAAYPWFWVNQSKTDLSSLAGPPYYKIEDAYYEYRFLNRNPDHEFSQYLVSSRTVHAKATCEELVLESTEVEETEEGAFFVNAKRADAGPDANYDVYWLTEITTGSISWMASVYEGCGPRCTNYTIYQHTDLKDIKTPALFLCENTLGEVKGGENDFTGLSEQDRKALYSNDEFARIAAGAMGWTGYTFNSWYDRQTRSYTRGSKWAPYEMMTGKKEKIADMLAIYTIGAIAAFDDHGLRYTIKNQWTKPVQGQQLTVDWAWIFGLLGGIILIQTAALAALLAFANKSIIRDESHFSMAMLLNPVVSRLGQEGMNMTGDEIKTHPKLLWKRIRYDYREGKDGEPNQVSIFFQGKDMLEARRSWAGGNYI</sequence>
<keyword evidence="2" id="KW-0732">Signal</keyword>
<dbReference type="GeneID" id="54287231"/>
<keyword evidence="1" id="KW-1133">Transmembrane helix</keyword>
<dbReference type="EMBL" id="ML978067">
    <property type="protein sequence ID" value="KAF2018681.1"/>
    <property type="molecule type" value="Genomic_DNA"/>
</dbReference>
<dbReference type="AlphaFoldDB" id="A0A6A5Y185"/>
<feature type="signal peptide" evidence="2">
    <location>
        <begin position="1"/>
        <end position="15"/>
    </location>
</feature>
<organism evidence="3 4">
    <name type="scientific">Aaosphaeria arxii CBS 175.79</name>
    <dbReference type="NCBI Taxonomy" id="1450172"/>
    <lineage>
        <taxon>Eukaryota</taxon>
        <taxon>Fungi</taxon>
        <taxon>Dikarya</taxon>
        <taxon>Ascomycota</taxon>
        <taxon>Pezizomycotina</taxon>
        <taxon>Dothideomycetes</taxon>
        <taxon>Pleosporomycetidae</taxon>
        <taxon>Pleosporales</taxon>
        <taxon>Pleosporales incertae sedis</taxon>
        <taxon>Aaosphaeria</taxon>
    </lineage>
</organism>
<protein>
    <submittedName>
        <fullName evidence="3">Uncharacterized protein</fullName>
    </submittedName>
</protein>
<keyword evidence="1" id="KW-0472">Membrane</keyword>
<evidence type="ECO:0000256" key="2">
    <source>
        <dbReference type="SAM" id="SignalP"/>
    </source>
</evidence>
<accession>A0A6A5Y185</accession>
<dbReference type="OrthoDB" id="3596604at2759"/>